<name>A0A8U0QEF2_SALNM</name>
<dbReference type="InterPro" id="IPR007356">
    <property type="entry name" value="tRNA_m1G_MeTrfase_euk"/>
</dbReference>
<evidence type="ECO:0000256" key="10">
    <source>
        <dbReference type="ARBA" id="ARBA00023054"/>
    </source>
</evidence>
<evidence type="ECO:0000256" key="14">
    <source>
        <dbReference type="ARBA" id="ARBA00030623"/>
    </source>
</evidence>
<comment type="catalytic activity">
    <reaction evidence="18">
        <text>guanosine(9) in tRNA + S-adenosyl-L-methionine = N(1)-methylguanosine(9) in tRNA + S-adenosyl-L-homocysteine + H(+)</text>
        <dbReference type="Rhea" id="RHEA:43156"/>
        <dbReference type="Rhea" id="RHEA-COMP:10367"/>
        <dbReference type="Rhea" id="RHEA-COMP:10368"/>
        <dbReference type="ChEBI" id="CHEBI:15378"/>
        <dbReference type="ChEBI" id="CHEBI:57856"/>
        <dbReference type="ChEBI" id="CHEBI:59789"/>
        <dbReference type="ChEBI" id="CHEBI:73542"/>
        <dbReference type="ChEBI" id="CHEBI:74269"/>
        <dbReference type="EC" id="2.1.1.221"/>
    </reaction>
</comment>
<dbReference type="GO" id="GO:0005654">
    <property type="term" value="C:nucleoplasm"/>
    <property type="evidence" value="ECO:0007669"/>
    <property type="project" value="TreeGrafter"/>
</dbReference>
<gene>
    <name evidence="23" type="primary">LOC120038748</name>
</gene>
<organism evidence="22 23">
    <name type="scientific">Salvelinus namaycush</name>
    <name type="common">Lake trout</name>
    <name type="synonym">Salmo namaycush</name>
    <dbReference type="NCBI Taxonomy" id="8040"/>
    <lineage>
        <taxon>Eukaryota</taxon>
        <taxon>Metazoa</taxon>
        <taxon>Chordata</taxon>
        <taxon>Craniata</taxon>
        <taxon>Vertebrata</taxon>
        <taxon>Euteleostomi</taxon>
        <taxon>Actinopterygii</taxon>
        <taxon>Neopterygii</taxon>
        <taxon>Teleostei</taxon>
        <taxon>Protacanthopterygii</taxon>
        <taxon>Salmoniformes</taxon>
        <taxon>Salmonidae</taxon>
        <taxon>Salmoninae</taxon>
        <taxon>Salvelinus</taxon>
    </lineage>
</organism>
<sequence length="621" mass="71181">MYHQTIEMMRFLTPPLLNELRRRLPLVSTVANKHGGSKQLPITCLLPPRHSAPPNRPLYTGAALRKDVPLPQSKADQTEEKLDLDIWKSVMRFQVPAAEEEEKLGGEEGGAAPSGPGGGVAGQEEVSPLEATRELVVMWRQAGKLVPETMTDEELGILAELQTKSSKKKYLKYLAIKEGHKKSHKQKQEKRKVERSERFLEDDRIRPDGLRGEEGELRNTFLLQFWGRSLDKLLGWRSAQAMVFGQPLVFDMSYEQQMTRREVENTVSQLMEVEGWNRRASEPFHLHFCNLQPDGGYRKELVKRYGAEAWQRLLITSTEQRHVDLFPRDDLVYLTADSPNVLRTFDNSKVYIVGSMVDRSIQSGLSLANAKRLKLNTARLPLDDFLQWETGAKNLTLDQMIRILLTLKETGRWEEALEYVPKRKHDGFYQEKPQQDRDRGSDKDRRFFSGRTRGDTGFRAGDRDCDRTFRSGDRERAFSRRDSVLKSGDSDRAIRNGDRDQAIRTGDSDRAIRTGDREGDSDRAIRTGDREGDIDRAIRTGDRDGMEEWRQKQMNGVIRERGSTSRHKDSVFSSRDRVAVSKEAGPTEIRQTTTRLRTSLKTKMEDRNSTAKSGKKMLEEE</sequence>
<keyword evidence="6" id="KW-0808">Transferase</keyword>
<dbReference type="GO" id="GO:0070131">
    <property type="term" value="P:positive regulation of mitochondrial translation"/>
    <property type="evidence" value="ECO:0007669"/>
    <property type="project" value="TreeGrafter"/>
</dbReference>
<feature type="region of interest" description="Disordered" evidence="20">
    <location>
        <begin position="99"/>
        <end position="127"/>
    </location>
</feature>
<dbReference type="InterPro" id="IPR028564">
    <property type="entry name" value="MT_TRM10-typ"/>
</dbReference>
<comment type="catalytic activity">
    <reaction evidence="19">
        <text>an adenosine in mRNA + S-adenosyl-L-methionine = an N(1)-methyladenosine in mRNA + S-adenosyl-L-homocysteine + H(+)</text>
        <dbReference type="Rhea" id="RHEA:55392"/>
        <dbReference type="Rhea" id="RHEA-COMP:12414"/>
        <dbReference type="Rhea" id="RHEA-COMP:12415"/>
        <dbReference type="ChEBI" id="CHEBI:15378"/>
        <dbReference type="ChEBI" id="CHEBI:57856"/>
        <dbReference type="ChEBI" id="CHEBI:59789"/>
        <dbReference type="ChEBI" id="CHEBI:74411"/>
        <dbReference type="ChEBI" id="CHEBI:74491"/>
    </reaction>
</comment>
<evidence type="ECO:0000256" key="13">
    <source>
        <dbReference type="ARBA" id="ARBA00029803"/>
    </source>
</evidence>
<evidence type="ECO:0000256" key="2">
    <source>
        <dbReference type="ARBA" id="ARBA00012794"/>
    </source>
</evidence>
<dbReference type="PROSITE" id="PS51675">
    <property type="entry name" value="SAM_MT_TRM10"/>
    <property type="match status" value="1"/>
</dbReference>
<evidence type="ECO:0000256" key="5">
    <source>
        <dbReference type="ARBA" id="ARBA00022603"/>
    </source>
</evidence>
<feature type="region of interest" description="Disordered" evidence="20">
    <location>
        <begin position="560"/>
        <end position="621"/>
    </location>
</feature>
<dbReference type="RefSeq" id="XP_038840334.1">
    <property type="nucleotide sequence ID" value="XM_038984406.1"/>
</dbReference>
<keyword evidence="7" id="KW-0949">S-adenosyl-L-methionine</keyword>
<evidence type="ECO:0000313" key="23">
    <source>
        <dbReference type="RefSeq" id="XP_038840334.1"/>
    </source>
</evidence>
<proteinExistence type="predicted"/>
<dbReference type="GO" id="GO:0160106">
    <property type="term" value="F:tRNA (adenine(9)-N1)-methyltransferase activity"/>
    <property type="evidence" value="ECO:0007669"/>
    <property type="project" value="UniProtKB-EC"/>
</dbReference>
<comment type="subcellular location">
    <subcellularLocation>
        <location evidence="1">Mitochondrion</location>
    </subcellularLocation>
</comment>
<evidence type="ECO:0000259" key="21">
    <source>
        <dbReference type="PROSITE" id="PS51675"/>
    </source>
</evidence>
<feature type="compositionally biased region" description="Basic and acidic residues" evidence="20">
    <location>
        <begin position="426"/>
        <end position="464"/>
    </location>
</feature>
<evidence type="ECO:0000256" key="4">
    <source>
        <dbReference type="ARBA" id="ARBA00014681"/>
    </source>
</evidence>
<dbReference type="GO" id="GO:0000049">
    <property type="term" value="F:tRNA binding"/>
    <property type="evidence" value="ECO:0007669"/>
    <property type="project" value="TreeGrafter"/>
</dbReference>
<evidence type="ECO:0000256" key="7">
    <source>
        <dbReference type="ARBA" id="ARBA00022691"/>
    </source>
</evidence>
<dbReference type="OrthoDB" id="9976048at2759"/>
<evidence type="ECO:0000256" key="19">
    <source>
        <dbReference type="ARBA" id="ARBA00048481"/>
    </source>
</evidence>
<evidence type="ECO:0000256" key="1">
    <source>
        <dbReference type="ARBA" id="ARBA00004173"/>
    </source>
</evidence>
<keyword evidence="8" id="KW-0819">tRNA processing</keyword>
<keyword evidence="11" id="KW-0496">Mitochondrion</keyword>
<dbReference type="CDD" id="cd18102">
    <property type="entry name" value="Trm10_MRRP1"/>
    <property type="match status" value="1"/>
</dbReference>
<keyword evidence="22" id="KW-1185">Reference proteome</keyword>
<dbReference type="PANTHER" id="PTHR13563:SF5">
    <property type="entry name" value="TRNA METHYLTRANSFERASE 10 HOMOLOG C"/>
    <property type="match status" value="1"/>
</dbReference>
<dbReference type="EC" id="2.1.1.221" evidence="3"/>
<evidence type="ECO:0000256" key="12">
    <source>
        <dbReference type="ARBA" id="ARBA00029727"/>
    </source>
</evidence>
<feature type="compositionally biased region" description="Low complexity" evidence="20">
    <location>
        <begin position="592"/>
        <end position="601"/>
    </location>
</feature>
<evidence type="ECO:0000256" key="16">
    <source>
        <dbReference type="ARBA" id="ARBA00033019"/>
    </source>
</evidence>
<keyword evidence="9" id="KW-0809">Transit peptide</keyword>
<dbReference type="Gene3D" id="3.40.1280.30">
    <property type="match status" value="1"/>
</dbReference>
<comment type="catalytic activity">
    <reaction evidence="17">
        <text>adenosine(9) in tRNA + S-adenosyl-L-methionine = N(1)-methyladenosine(9) in tRNA + S-adenosyl-L-homocysteine + H(+)</text>
        <dbReference type="Rhea" id="RHEA:43148"/>
        <dbReference type="Rhea" id="RHEA-COMP:10363"/>
        <dbReference type="Rhea" id="RHEA-COMP:10364"/>
        <dbReference type="ChEBI" id="CHEBI:15378"/>
        <dbReference type="ChEBI" id="CHEBI:57856"/>
        <dbReference type="ChEBI" id="CHEBI:59789"/>
        <dbReference type="ChEBI" id="CHEBI:74411"/>
        <dbReference type="ChEBI" id="CHEBI:74491"/>
        <dbReference type="EC" id="2.1.1.218"/>
    </reaction>
</comment>
<dbReference type="GO" id="GO:0052905">
    <property type="term" value="F:tRNA (guanosine(9)-N1)-methyltransferase activity"/>
    <property type="evidence" value="ECO:0007669"/>
    <property type="project" value="UniProtKB-EC"/>
</dbReference>
<evidence type="ECO:0000256" key="6">
    <source>
        <dbReference type="ARBA" id="ARBA00022679"/>
    </source>
</evidence>
<dbReference type="PANTHER" id="PTHR13563">
    <property type="entry name" value="TRNA (GUANINE-9-) METHYLTRANSFERASE"/>
    <property type="match status" value="1"/>
</dbReference>
<feature type="region of interest" description="Disordered" evidence="20">
    <location>
        <begin position="425"/>
        <end position="464"/>
    </location>
</feature>
<evidence type="ECO:0000256" key="15">
    <source>
        <dbReference type="ARBA" id="ARBA00031759"/>
    </source>
</evidence>
<dbReference type="EC" id="2.1.1.218" evidence="2"/>
<evidence type="ECO:0000256" key="8">
    <source>
        <dbReference type="ARBA" id="ARBA00022694"/>
    </source>
</evidence>
<dbReference type="GO" id="GO:0032259">
    <property type="term" value="P:methylation"/>
    <property type="evidence" value="ECO:0007669"/>
    <property type="project" value="UniProtKB-KW"/>
</dbReference>
<dbReference type="KEGG" id="snh:120038748"/>
<dbReference type="InterPro" id="IPR038459">
    <property type="entry name" value="MT_TRM10-typ_sf"/>
</dbReference>
<evidence type="ECO:0000256" key="17">
    <source>
        <dbReference type="ARBA" id="ARBA00048278"/>
    </source>
</evidence>
<keyword evidence="5" id="KW-0489">Methyltransferase</keyword>
<evidence type="ECO:0000256" key="3">
    <source>
        <dbReference type="ARBA" id="ARBA00012797"/>
    </source>
</evidence>
<evidence type="ECO:0000256" key="9">
    <source>
        <dbReference type="ARBA" id="ARBA00022946"/>
    </source>
</evidence>
<dbReference type="InterPro" id="IPR025812">
    <property type="entry name" value="Trm10_C_MTase_dom"/>
</dbReference>
<evidence type="ECO:0000256" key="18">
    <source>
        <dbReference type="ARBA" id="ARBA00048434"/>
    </source>
</evidence>
<dbReference type="FunFam" id="3.40.1280.30:FF:000003">
    <property type="entry name" value="tRNA methyltransferase 10C, mitochondrial RNase P subunit"/>
    <property type="match status" value="1"/>
</dbReference>
<dbReference type="GO" id="GO:0005739">
    <property type="term" value="C:mitochondrion"/>
    <property type="evidence" value="ECO:0007669"/>
    <property type="project" value="UniProtKB-SubCell"/>
</dbReference>
<keyword evidence="10" id="KW-0175">Coiled coil</keyword>
<dbReference type="Proteomes" id="UP000808372">
    <property type="component" value="Unplaced"/>
</dbReference>
<feature type="compositionally biased region" description="Basic and acidic residues" evidence="20">
    <location>
        <begin position="560"/>
        <end position="580"/>
    </location>
</feature>
<evidence type="ECO:0000256" key="20">
    <source>
        <dbReference type="SAM" id="MobiDB-lite"/>
    </source>
</evidence>
<dbReference type="GO" id="GO:0097745">
    <property type="term" value="P:mitochondrial tRNA 5'-end processing"/>
    <property type="evidence" value="ECO:0007669"/>
    <property type="project" value="TreeGrafter"/>
</dbReference>
<evidence type="ECO:0000313" key="22">
    <source>
        <dbReference type="Proteomes" id="UP000808372"/>
    </source>
</evidence>
<accession>A0A8U0QEF2</accession>
<evidence type="ECO:0000256" key="11">
    <source>
        <dbReference type="ARBA" id="ARBA00023128"/>
    </source>
</evidence>
<dbReference type="GeneID" id="120038748"/>
<dbReference type="AlphaFoldDB" id="A0A8U0QEF2"/>
<protein>
    <recommendedName>
        <fullName evidence="4">tRNA methyltransferase 10 homolog C</fullName>
        <ecNumber evidence="2">2.1.1.218</ecNumber>
        <ecNumber evidence="3">2.1.1.221</ecNumber>
    </recommendedName>
    <alternativeName>
        <fullName evidence="14">Mitochondrial ribonuclease P protein 1</fullName>
    </alternativeName>
    <alternativeName>
        <fullName evidence="13">RNA (guanine-9-)-methyltransferase domain-containing protein 1</fullName>
    </alternativeName>
    <alternativeName>
        <fullName evidence="15">mRNA methyladenosine-N(1)-methyltransferase</fullName>
    </alternativeName>
    <alternativeName>
        <fullName evidence="16">tRNA (adenine(9)-N(1))-methyltransferase</fullName>
    </alternativeName>
    <alternativeName>
        <fullName evidence="12">tRNA (guanine(9)-N(1))-methyltransferase</fullName>
    </alternativeName>
</protein>
<feature type="region of interest" description="Disordered" evidence="20">
    <location>
        <begin position="480"/>
        <end position="528"/>
    </location>
</feature>
<reference evidence="23" key="1">
    <citation type="submission" date="2025-08" db="UniProtKB">
        <authorList>
            <consortium name="RefSeq"/>
        </authorList>
    </citation>
    <scope>IDENTIFICATION</scope>
    <source>
        <tissue evidence="23">White muscle</tissue>
    </source>
</reference>
<feature type="domain" description="SAM-dependent MTase TRM10-type" evidence="21">
    <location>
        <begin position="234"/>
        <end position="427"/>
    </location>
</feature>